<protein>
    <submittedName>
        <fullName evidence="3">Uncharacterized protein DUF4296</fullName>
    </submittedName>
</protein>
<evidence type="ECO:0000256" key="1">
    <source>
        <dbReference type="SAM" id="MobiDB-lite"/>
    </source>
</evidence>
<accession>A0A2P8CR47</accession>
<dbReference type="Pfam" id="PF14129">
    <property type="entry name" value="DUF4296"/>
    <property type="match status" value="1"/>
</dbReference>
<dbReference type="Proteomes" id="UP000240572">
    <property type="component" value="Unassembled WGS sequence"/>
</dbReference>
<evidence type="ECO:0000259" key="2">
    <source>
        <dbReference type="Pfam" id="PF14129"/>
    </source>
</evidence>
<gene>
    <name evidence="3" type="ORF">B0I18_11746</name>
</gene>
<feature type="region of interest" description="Disordered" evidence="1">
    <location>
        <begin position="105"/>
        <end position="161"/>
    </location>
</feature>
<name>A0A2P8CR47_9BACT</name>
<evidence type="ECO:0000313" key="3">
    <source>
        <dbReference type="EMBL" id="PSK87444.1"/>
    </source>
</evidence>
<keyword evidence="4" id="KW-1185">Reference proteome</keyword>
<feature type="domain" description="DUF4296" evidence="2">
    <location>
        <begin position="16"/>
        <end position="100"/>
    </location>
</feature>
<comment type="caution">
    <text evidence="3">The sequence shown here is derived from an EMBL/GenBank/DDBJ whole genome shotgun (WGS) entry which is preliminary data.</text>
</comment>
<dbReference type="AlphaFoldDB" id="A0A2P8CR47"/>
<organism evidence="3 4">
    <name type="scientific">Taibaiella chishuiensis</name>
    <dbReference type="NCBI Taxonomy" id="1434707"/>
    <lineage>
        <taxon>Bacteria</taxon>
        <taxon>Pseudomonadati</taxon>
        <taxon>Bacteroidota</taxon>
        <taxon>Chitinophagia</taxon>
        <taxon>Chitinophagales</taxon>
        <taxon>Chitinophagaceae</taxon>
        <taxon>Taibaiella</taxon>
    </lineage>
</organism>
<sequence length="161" mass="18106">MAAFASCKAPKEEPPIPAAKMEAVIFDIHLAETYSQGLGDTTGNRFDKNYDSLAVFYASILKHHQLSFDEFNEAMRWYRKHPQQIETLYTHVIDKLNNLKAKEGIKDIDDNSPPWIQQAKDSSKKAGAAKDTTLKQNTAPAERANDTALKQFKQPTIQAEP</sequence>
<proteinExistence type="predicted"/>
<dbReference type="EMBL" id="PYGD01000017">
    <property type="protein sequence ID" value="PSK87444.1"/>
    <property type="molecule type" value="Genomic_DNA"/>
</dbReference>
<evidence type="ECO:0000313" key="4">
    <source>
        <dbReference type="Proteomes" id="UP000240572"/>
    </source>
</evidence>
<reference evidence="3 4" key="1">
    <citation type="submission" date="2018-03" db="EMBL/GenBank/DDBJ databases">
        <title>Genomic Encyclopedia of Type Strains, Phase III (KMG-III): the genomes of soil and plant-associated and newly described type strains.</title>
        <authorList>
            <person name="Whitman W."/>
        </authorList>
    </citation>
    <scope>NUCLEOTIDE SEQUENCE [LARGE SCALE GENOMIC DNA]</scope>
    <source>
        <strain evidence="3 4">CGMCC 1.12700</strain>
    </source>
</reference>
<dbReference type="InterPro" id="IPR025381">
    <property type="entry name" value="DUF4296"/>
</dbReference>